<keyword evidence="5" id="KW-0472">Membrane</keyword>
<dbReference type="PRINTS" id="PR00368">
    <property type="entry name" value="FADPNR"/>
</dbReference>
<dbReference type="InterPro" id="IPR050346">
    <property type="entry name" value="FMO-like"/>
</dbReference>
<evidence type="ECO:0000313" key="7">
    <source>
        <dbReference type="EMBL" id="PSK40222.1"/>
    </source>
</evidence>
<dbReference type="PRINTS" id="PR00469">
    <property type="entry name" value="PNDRDTASEII"/>
</dbReference>
<feature type="chain" id="PRO_5015119846" evidence="6">
    <location>
        <begin position="20"/>
        <end position="508"/>
    </location>
</feature>
<dbReference type="InterPro" id="IPR020946">
    <property type="entry name" value="Flavin_mOase-like"/>
</dbReference>
<feature type="transmembrane region" description="Helical" evidence="5">
    <location>
        <begin position="442"/>
        <end position="462"/>
    </location>
</feature>
<dbReference type="AlphaFoldDB" id="A0A2P7YW75"/>
<feature type="transmembrane region" description="Helical" evidence="5">
    <location>
        <begin position="468"/>
        <end position="485"/>
    </location>
</feature>
<dbReference type="GO" id="GO:0050660">
    <property type="term" value="F:flavin adenine dinucleotide binding"/>
    <property type="evidence" value="ECO:0007669"/>
    <property type="project" value="InterPro"/>
</dbReference>
<keyword evidence="4" id="KW-0560">Oxidoreductase</keyword>
<dbReference type="SUPFAM" id="SSF51905">
    <property type="entry name" value="FAD/NAD(P)-binding domain"/>
    <property type="match status" value="1"/>
</dbReference>
<dbReference type="Proteomes" id="UP000243723">
    <property type="component" value="Unassembled WGS sequence"/>
</dbReference>
<keyword evidence="8" id="KW-1185">Reference proteome</keyword>
<dbReference type="OrthoDB" id="66881at2759"/>
<dbReference type="InterPro" id="IPR036188">
    <property type="entry name" value="FAD/NAD-bd_sf"/>
</dbReference>
<dbReference type="Gene3D" id="3.50.50.60">
    <property type="entry name" value="FAD/NAD(P)-binding domain"/>
    <property type="match status" value="1"/>
</dbReference>
<gene>
    <name evidence="7" type="ORF">B9Z65_8162</name>
</gene>
<dbReference type="PANTHER" id="PTHR23023">
    <property type="entry name" value="DIMETHYLANILINE MONOOXYGENASE"/>
    <property type="match status" value="1"/>
</dbReference>
<comment type="caution">
    <text evidence="7">The sequence shown here is derived from an EMBL/GenBank/DDBJ whole genome shotgun (WGS) entry which is preliminary data.</text>
</comment>
<evidence type="ECO:0000313" key="8">
    <source>
        <dbReference type="Proteomes" id="UP000243723"/>
    </source>
</evidence>
<evidence type="ECO:0000256" key="6">
    <source>
        <dbReference type="SAM" id="SignalP"/>
    </source>
</evidence>
<keyword evidence="5" id="KW-0812">Transmembrane</keyword>
<sequence>MNTWNPILLAFQLWQYIIARILAPDPPPPGKRLHRPRIAVIGAGLTGVAAASHCVGHGFETVIFEAGPKEQLGGIWSRVNNTSGLQIHSVMYRFFPTVFWNKGYPNRKEIVEQVTKVWKQYNLEPRTVFDTRVEHVKSAGHGQWYINDKSHGKFDGIIAAIGSCGDPKMPKLPQQENFKGDIYHSSELDGKDVEGKRVLIVGGGASAIEAMEFTAESNCKKVTILARSEKWIIPRNPVIDMLLALNIFGQETIFSWIPEKLLKLFFYRDLSDIAPPRGSSGLFEETPMVNNKVLEQVRHGNAEWLRGDIVRVEPDGIRFNRRSQGVPKNGPGRETVEKGDVIIMATGYGRPSLDFLPSDCFEEPYMPPNWYLQTFPPAHMTICANNCTYVNAIGTVGNFHIGIYTRILLMFLSDPLTRPTEYWMKKWIDMTRFIKRTSPTGAFEFFTYSELIWWFTFCVVINPFRWKWGLWVMTGIGIGLPLAVVEQEDKLLRNGTGRHDNKEKNGTF</sequence>
<organism evidence="7 8">
    <name type="scientific">Elsinoe australis</name>
    <dbReference type="NCBI Taxonomy" id="40998"/>
    <lineage>
        <taxon>Eukaryota</taxon>
        <taxon>Fungi</taxon>
        <taxon>Dikarya</taxon>
        <taxon>Ascomycota</taxon>
        <taxon>Pezizomycotina</taxon>
        <taxon>Dothideomycetes</taxon>
        <taxon>Dothideomycetidae</taxon>
        <taxon>Myriangiales</taxon>
        <taxon>Elsinoaceae</taxon>
        <taxon>Elsinoe</taxon>
    </lineage>
</organism>
<protein>
    <submittedName>
        <fullName evidence="7">Dimethylaniline monooxygenase</fullName>
    </submittedName>
</protein>
<accession>A0A2P7YW75</accession>
<dbReference type="STRING" id="40998.A0A2P7YW75"/>
<keyword evidence="5" id="KW-1133">Transmembrane helix</keyword>
<evidence type="ECO:0000256" key="2">
    <source>
        <dbReference type="ARBA" id="ARBA00022630"/>
    </source>
</evidence>
<name>A0A2P7YW75_9PEZI</name>
<evidence type="ECO:0000256" key="1">
    <source>
        <dbReference type="ARBA" id="ARBA00009183"/>
    </source>
</evidence>
<keyword evidence="7" id="KW-0503">Monooxygenase</keyword>
<evidence type="ECO:0000256" key="4">
    <source>
        <dbReference type="ARBA" id="ARBA00023002"/>
    </source>
</evidence>
<dbReference type="EMBL" id="NHZQ01000363">
    <property type="protein sequence ID" value="PSK40222.1"/>
    <property type="molecule type" value="Genomic_DNA"/>
</dbReference>
<keyword evidence="3" id="KW-0274">FAD</keyword>
<proteinExistence type="inferred from homology"/>
<comment type="similarity">
    <text evidence="1">Belongs to the FMO family.</text>
</comment>
<dbReference type="GO" id="GO:0050661">
    <property type="term" value="F:NADP binding"/>
    <property type="evidence" value="ECO:0007669"/>
    <property type="project" value="InterPro"/>
</dbReference>
<dbReference type="GO" id="GO:0004499">
    <property type="term" value="F:N,N-dimethylaniline monooxygenase activity"/>
    <property type="evidence" value="ECO:0007669"/>
    <property type="project" value="InterPro"/>
</dbReference>
<evidence type="ECO:0000256" key="5">
    <source>
        <dbReference type="SAM" id="Phobius"/>
    </source>
</evidence>
<evidence type="ECO:0000256" key="3">
    <source>
        <dbReference type="ARBA" id="ARBA00022827"/>
    </source>
</evidence>
<keyword evidence="2" id="KW-0285">Flavoprotein</keyword>
<reference evidence="7 8" key="1">
    <citation type="submission" date="2017-05" db="EMBL/GenBank/DDBJ databases">
        <title>Draft genome sequence of Elsinoe australis.</title>
        <authorList>
            <person name="Cheng Q."/>
        </authorList>
    </citation>
    <scope>NUCLEOTIDE SEQUENCE [LARGE SCALE GENOMIC DNA]</scope>
    <source>
        <strain evidence="7 8">NL1</strain>
    </source>
</reference>
<keyword evidence="6" id="KW-0732">Signal</keyword>
<feature type="signal peptide" evidence="6">
    <location>
        <begin position="1"/>
        <end position="19"/>
    </location>
</feature>
<dbReference type="Pfam" id="PF00743">
    <property type="entry name" value="FMO-like"/>
    <property type="match status" value="1"/>
</dbReference>